<protein>
    <submittedName>
        <fullName evidence="1">Uncharacterized protein</fullName>
    </submittedName>
</protein>
<evidence type="ECO:0000313" key="1">
    <source>
        <dbReference type="EMBL" id="QRQ81136.1"/>
    </source>
</evidence>
<dbReference type="EMBL" id="CP069798">
    <property type="protein sequence ID" value="QRQ81136.1"/>
    <property type="molecule type" value="Genomic_DNA"/>
</dbReference>
<name>A0A892ZHB3_9NEIS</name>
<accession>A0A892ZHB3</accession>
<gene>
    <name evidence="1" type="ORF">JQU52_10440</name>
</gene>
<reference evidence="1" key="1">
    <citation type="submission" date="2021-02" db="EMBL/GenBank/DDBJ databases">
        <title>Neisseriaceae sp. 26B isolated from the cloaca of a Common Toad-headed Turtle (Mesoclemmys nasuta).</title>
        <authorList>
            <person name="Spergser J."/>
            <person name="Busse H.-J."/>
        </authorList>
    </citation>
    <scope>NUCLEOTIDE SEQUENCE</scope>
    <source>
        <strain evidence="1">26B</strain>
    </source>
</reference>
<dbReference type="RefSeq" id="WP_230338424.1">
    <property type="nucleotide sequence ID" value="NZ_CP069798.1"/>
</dbReference>
<dbReference type="KEGG" id="ptes:JQU52_10440"/>
<keyword evidence="2" id="KW-1185">Reference proteome</keyword>
<evidence type="ECO:0000313" key="2">
    <source>
        <dbReference type="Proteomes" id="UP000653156"/>
    </source>
</evidence>
<organism evidence="1 2">
    <name type="scientific">Paralysiella testudinis</name>
    <dbReference type="NCBI Taxonomy" id="2809020"/>
    <lineage>
        <taxon>Bacteria</taxon>
        <taxon>Pseudomonadati</taxon>
        <taxon>Pseudomonadota</taxon>
        <taxon>Betaproteobacteria</taxon>
        <taxon>Neisseriales</taxon>
        <taxon>Neisseriaceae</taxon>
        <taxon>Paralysiella</taxon>
    </lineage>
</organism>
<sequence>MDIRQGEPTQLGYFLEWVYQLFMLLCGKCNAHFSGSLKKRCGNKRLVDLSPAYTRFCLRKAGKTTAFGIPVSPVSMMSHHTGFCLFFKQ</sequence>
<dbReference type="AlphaFoldDB" id="A0A892ZHB3"/>
<proteinExistence type="predicted"/>
<dbReference type="Proteomes" id="UP000653156">
    <property type="component" value="Chromosome"/>
</dbReference>